<organism evidence="2 3">
    <name type="scientific">Blautia hydrogenotrophica (strain DSM 10507 / JCM 14656 / S5a33)</name>
    <name type="common">Ruminococcus hydrogenotrophicus</name>
    <dbReference type="NCBI Taxonomy" id="476272"/>
    <lineage>
        <taxon>Bacteria</taxon>
        <taxon>Bacillati</taxon>
        <taxon>Bacillota</taxon>
        <taxon>Clostridia</taxon>
        <taxon>Lachnospirales</taxon>
        <taxon>Lachnospiraceae</taxon>
        <taxon>Blautia</taxon>
    </lineage>
</organism>
<dbReference type="GO" id="GO:0004371">
    <property type="term" value="F:glycerone kinase activity"/>
    <property type="evidence" value="ECO:0007669"/>
    <property type="project" value="InterPro"/>
</dbReference>
<dbReference type="PANTHER" id="PTHR28629">
    <property type="entry name" value="TRIOKINASE/FMN CYCLASE"/>
    <property type="match status" value="1"/>
</dbReference>
<dbReference type="EMBL" id="ACBZ01000009">
    <property type="protein sequence ID" value="EEG50761.1"/>
    <property type="molecule type" value="Genomic_DNA"/>
</dbReference>
<evidence type="ECO:0000313" key="3">
    <source>
        <dbReference type="Proteomes" id="UP000003100"/>
    </source>
</evidence>
<dbReference type="PROSITE" id="PS51481">
    <property type="entry name" value="DHAK"/>
    <property type="match status" value="1"/>
</dbReference>
<dbReference type="InterPro" id="IPR004006">
    <property type="entry name" value="DhaK_dom"/>
</dbReference>
<gene>
    <name evidence="2" type="ORF">RUMHYD_00276</name>
</gene>
<dbReference type="RefSeq" id="WP_005945210.1">
    <property type="nucleotide sequence ID" value="NZ_CP136423.1"/>
</dbReference>
<dbReference type="AlphaFoldDB" id="C0CHG2"/>
<dbReference type="Pfam" id="PF02733">
    <property type="entry name" value="Dak1"/>
    <property type="match status" value="1"/>
</dbReference>
<reference evidence="2 3" key="2">
    <citation type="submission" date="2009-02" db="EMBL/GenBank/DDBJ databases">
        <title>Draft genome sequence of Blautia hydrogenotrophica DSM 10507 (Ruminococcus hydrogenotrophicus DSM 10507).</title>
        <authorList>
            <person name="Sudarsanam P."/>
            <person name="Ley R."/>
            <person name="Guruge J."/>
            <person name="Turnbaugh P.J."/>
            <person name="Mahowald M."/>
            <person name="Liep D."/>
            <person name="Gordon J."/>
        </authorList>
    </citation>
    <scope>NUCLEOTIDE SEQUENCE [LARGE SCALE GENOMIC DNA]</scope>
    <source>
        <strain evidence="3">DSM 10507 / JCM 14656 / S5a33</strain>
    </source>
</reference>
<accession>C0CHG2</accession>
<feature type="domain" description="DhaK" evidence="1">
    <location>
        <begin position="7"/>
        <end position="327"/>
    </location>
</feature>
<dbReference type="GeneID" id="86821548"/>
<evidence type="ECO:0000259" key="1">
    <source>
        <dbReference type="PROSITE" id="PS51481"/>
    </source>
</evidence>
<dbReference type="Proteomes" id="UP000003100">
    <property type="component" value="Unassembled WGS sequence"/>
</dbReference>
<proteinExistence type="predicted"/>
<dbReference type="GO" id="GO:0005829">
    <property type="term" value="C:cytosol"/>
    <property type="evidence" value="ECO:0007669"/>
    <property type="project" value="TreeGrafter"/>
</dbReference>
<sequence length="332" mass="36510">MNKIINDPDTITRDIMEGYLYLYGKDYEMVPGTFGGMVKKNQQEKVSVIVGGGGGNEPWCLGYVGEGMADAVSTGNVYAAPPAKSILDVSKAVYNEKGILYVGTNHMGDLLNFELVGELAELENIHTRCVFINDDLASDPDDITNRRGIAGIALAVKMAGAASEMGCDLDETARITQKAIDHIRTISVTTSPGYMPQNGKAMCEMEDGVIEYGMGFNGEPGILREKLGTAQHIVETMMDMLIRDLDYKSGEKIAILLNGFGFTSQLEMLITAGEIKAYTQSHGIEVYHTEWNNIFCPQGTGGFSISVMRLDDELIPYYNRRIDTPLYHREEL</sequence>
<dbReference type="SUPFAM" id="SSF82549">
    <property type="entry name" value="DAK1/DegV-like"/>
    <property type="match status" value="1"/>
</dbReference>
<reference evidence="2 3" key="1">
    <citation type="submission" date="2009-01" db="EMBL/GenBank/DDBJ databases">
        <authorList>
            <person name="Fulton L."/>
            <person name="Clifton S."/>
            <person name="Fulton B."/>
            <person name="Xu J."/>
            <person name="Minx P."/>
            <person name="Pepin K.H."/>
            <person name="Johnson M."/>
            <person name="Bhonagiri V."/>
            <person name="Nash W.E."/>
            <person name="Mardis E.R."/>
            <person name="Wilson R.K."/>
        </authorList>
    </citation>
    <scope>NUCLEOTIDE SEQUENCE [LARGE SCALE GENOMIC DNA]</scope>
    <source>
        <strain evidence="3">DSM 10507 / JCM 14656 / S5a33</strain>
    </source>
</reference>
<dbReference type="PANTHER" id="PTHR28629:SF4">
    <property type="entry name" value="TRIOKINASE_FMN CYCLASE"/>
    <property type="match status" value="1"/>
</dbReference>
<dbReference type="HOGENOM" id="CLU_017054_0_0_9"/>
<dbReference type="GO" id="GO:0019563">
    <property type="term" value="P:glycerol catabolic process"/>
    <property type="evidence" value="ECO:0007669"/>
    <property type="project" value="TreeGrafter"/>
</dbReference>
<dbReference type="PATRIC" id="fig|476272.21.peg.3282"/>
<dbReference type="eggNOG" id="COG2376">
    <property type="taxonomic scope" value="Bacteria"/>
</dbReference>
<keyword evidence="3" id="KW-1185">Reference proteome</keyword>
<evidence type="ECO:0000313" key="2">
    <source>
        <dbReference type="EMBL" id="EEG50761.1"/>
    </source>
</evidence>
<protein>
    <recommendedName>
        <fullName evidence="1">DhaK domain-containing protein</fullName>
    </recommendedName>
</protein>
<dbReference type="InterPro" id="IPR050861">
    <property type="entry name" value="Dihydroxyacetone_Kinase"/>
</dbReference>
<comment type="caution">
    <text evidence="2">The sequence shown here is derived from an EMBL/GenBank/DDBJ whole genome shotgun (WGS) entry which is preliminary data.</text>
</comment>
<dbReference type="Gene3D" id="3.40.50.10440">
    <property type="entry name" value="Dihydroxyacetone kinase, domain 1"/>
    <property type="match status" value="1"/>
</dbReference>
<name>C0CHG2_BLAHS</name>
<dbReference type="Gene3D" id="3.30.1180.20">
    <property type="entry name" value="Dihydroxyacetone kinase, domain 2"/>
    <property type="match status" value="1"/>
</dbReference>